<organism evidence="1 2">
    <name type="scientific">Anaeramoeba flamelloides</name>
    <dbReference type="NCBI Taxonomy" id="1746091"/>
    <lineage>
        <taxon>Eukaryota</taxon>
        <taxon>Metamonada</taxon>
        <taxon>Anaeramoebidae</taxon>
        <taxon>Anaeramoeba</taxon>
    </lineage>
</organism>
<protein>
    <submittedName>
        <fullName evidence="1">Uncharacterized protein</fullName>
    </submittedName>
</protein>
<dbReference type="Proteomes" id="UP001146793">
    <property type="component" value="Unassembled WGS sequence"/>
</dbReference>
<evidence type="ECO:0000313" key="1">
    <source>
        <dbReference type="EMBL" id="KAJ3439566.1"/>
    </source>
</evidence>
<name>A0AAV7ZEJ4_9EUKA</name>
<proteinExistence type="predicted"/>
<comment type="caution">
    <text evidence="1">The sequence shown here is derived from an EMBL/GenBank/DDBJ whole genome shotgun (WGS) entry which is preliminary data.</text>
</comment>
<dbReference type="EMBL" id="JANTQA010000032">
    <property type="protein sequence ID" value="KAJ3439566.1"/>
    <property type="molecule type" value="Genomic_DNA"/>
</dbReference>
<gene>
    <name evidence="1" type="ORF">M0812_15599</name>
</gene>
<dbReference type="AlphaFoldDB" id="A0AAV7ZEJ4"/>
<reference evidence="1" key="1">
    <citation type="submission" date="2022-08" db="EMBL/GenBank/DDBJ databases">
        <title>Novel sulphate-reducing endosymbionts in the free-living metamonad Anaeramoeba.</title>
        <authorList>
            <person name="Jerlstrom-Hultqvist J."/>
            <person name="Cepicka I."/>
            <person name="Gallot-Lavallee L."/>
            <person name="Salas-Leiva D."/>
            <person name="Curtis B.A."/>
            <person name="Zahonova K."/>
            <person name="Pipaliya S."/>
            <person name="Dacks J."/>
            <person name="Roger A.J."/>
        </authorList>
    </citation>
    <scope>NUCLEOTIDE SEQUENCE</scope>
    <source>
        <strain evidence="1">Busselton2</strain>
    </source>
</reference>
<accession>A0AAV7ZEJ4</accession>
<sequence>MTFSPVNNSYQNFPNNLRKLFGLRSPETPLFELIINNNKLGYIKKKRKKDLRNKKRNLLLRNKQKRLQKQKSLKQKQKQIQIQIQIQKQKRLDAESKNKINRRLMKKLDNFDQEIDADLEQLFKNF</sequence>
<evidence type="ECO:0000313" key="2">
    <source>
        <dbReference type="Proteomes" id="UP001146793"/>
    </source>
</evidence>